<evidence type="ECO:0000256" key="1">
    <source>
        <dbReference type="ARBA" id="ARBA00022723"/>
    </source>
</evidence>
<accession>A0A9E7EEC4</accession>
<name>A0A9E7EEC4_9LILI</name>
<dbReference type="InterPro" id="IPR050295">
    <property type="entry name" value="Plant_2OG-oxidoreductases"/>
</dbReference>
<evidence type="ECO:0000259" key="5">
    <source>
        <dbReference type="Pfam" id="PF14226"/>
    </source>
</evidence>
<dbReference type="Pfam" id="PF14226">
    <property type="entry name" value="DIOX_N"/>
    <property type="match status" value="1"/>
</dbReference>
<evidence type="ECO:0000256" key="2">
    <source>
        <dbReference type="ARBA" id="ARBA00023002"/>
    </source>
</evidence>
<gene>
    <name evidence="6" type="ORF">MUK42_08808</name>
</gene>
<keyword evidence="1" id="KW-0479">Metal-binding</keyword>
<dbReference type="Proteomes" id="UP001055439">
    <property type="component" value="Chromosome 1"/>
</dbReference>
<organism evidence="6 7">
    <name type="scientific">Musa troglodytarum</name>
    <name type="common">fe'i banana</name>
    <dbReference type="NCBI Taxonomy" id="320322"/>
    <lineage>
        <taxon>Eukaryota</taxon>
        <taxon>Viridiplantae</taxon>
        <taxon>Streptophyta</taxon>
        <taxon>Embryophyta</taxon>
        <taxon>Tracheophyta</taxon>
        <taxon>Spermatophyta</taxon>
        <taxon>Magnoliopsida</taxon>
        <taxon>Liliopsida</taxon>
        <taxon>Zingiberales</taxon>
        <taxon>Musaceae</taxon>
        <taxon>Musa</taxon>
    </lineage>
</organism>
<evidence type="ECO:0000313" key="7">
    <source>
        <dbReference type="Proteomes" id="UP001055439"/>
    </source>
</evidence>
<dbReference type="InterPro" id="IPR027443">
    <property type="entry name" value="IPNS-like_sf"/>
</dbReference>
<dbReference type="PANTHER" id="PTHR47991">
    <property type="entry name" value="OXOGLUTARATE/IRON-DEPENDENT DIOXYGENASE"/>
    <property type="match status" value="1"/>
</dbReference>
<dbReference type="SUPFAM" id="SSF51197">
    <property type="entry name" value="Clavaminate synthase-like"/>
    <property type="match status" value="1"/>
</dbReference>
<dbReference type="GO" id="GO:0016491">
    <property type="term" value="F:oxidoreductase activity"/>
    <property type="evidence" value="ECO:0007669"/>
    <property type="project" value="UniProtKB-KW"/>
</dbReference>
<proteinExistence type="predicted"/>
<evidence type="ECO:0000259" key="4">
    <source>
        <dbReference type="Pfam" id="PF03171"/>
    </source>
</evidence>
<sequence length="342" mass="39026">MACSFPILDMEKLRGEEREQTMDLLRDACEKWGFFELLNHGISHELMDEVERRTKAHYGQCREQKFKQLACKALRSGPGTEVTDMDWESTFFLRHLPVSNMSDFPDMDEEYRYCFNFLRYSAPPTTIDCSLPRLTFAFRKAMREFATGLEKLAERLLDLLCENLGLEEGYLKNAFYGSKGPNFGTKVSNYPPCPRPELIHGLRAHTDAGGIILLFQDDRVSGLQLLKDGQWIDVPPMHHSIVVNLGDQLEVITNGKYKSVLHRVVARSDGNRMSIASFYNPGGDAVIYPAPSLVQKEALAYPRFVFEDYMKLYVTQKFQAKQPRFEAMKATVTVNGQPTPTP</sequence>
<dbReference type="EMBL" id="CP097502">
    <property type="protein sequence ID" value="URD75383.1"/>
    <property type="molecule type" value="Genomic_DNA"/>
</dbReference>
<evidence type="ECO:0000256" key="3">
    <source>
        <dbReference type="ARBA" id="ARBA00023004"/>
    </source>
</evidence>
<dbReference type="AlphaFoldDB" id="A0A9E7EEC4"/>
<dbReference type="GO" id="GO:0046872">
    <property type="term" value="F:metal ion binding"/>
    <property type="evidence" value="ECO:0007669"/>
    <property type="project" value="UniProtKB-KW"/>
</dbReference>
<keyword evidence="3" id="KW-0408">Iron</keyword>
<keyword evidence="7" id="KW-1185">Reference proteome</keyword>
<feature type="domain" description="Isopenicillin N synthase-like Fe(2+) 2OG dioxygenase" evidence="4">
    <location>
        <begin position="187"/>
        <end position="281"/>
    </location>
</feature>
<protein>
    <submittedName>
        <fullName evidence="6">1-aminocyclopropane-1-carboxylate oxidase</fullName>
    </submittedName>
</protein>
<dbReference type="InterPro" id="IPR026992">
    <property type="entry name" value="DIOX_N"/>
</dbReference>
<dbReference type="Gene3D" id="2.60.120.330">
    <property type="entry name" value="B-lactam Antibiotic, Isopenicillin N Synthase, Chain"/>
    <property type="match status" value="1"/>
</dbReference>
<dbReference type="OrthoDB" id="288590at2759"/>
<keyword evidence="2" id="KW-0560">Oxidoreductase</keyword>
<reference evidence="6" key="1">
    <citation type="submission" date="2022-05" db="EMBL/GenBank/DDBJ databases">
        <title>The Musa troglodytarum L. genome provides insights into the mechanism of non-climacteric behaviour and enrichment of carotenoids.</title>
        <authorList>
            <person name="Wang J."/>
        </authorList>
    </citation>
    <scope>NUCLEOTIDE SEQUENCE</scope>
    <source>
        <tissue evidence="6">Leaf</tissue>
    </source>
</reference>
<evidence type="ECO:0000313" key="6">
    <source>
        <dbReference type="EMBL" id="URD75383.1"/>
    </source>
</evidence>
<dbReference type="Pfam" id="PF03171">
    <property type="entry name" value="2OG-FeII_Oxy"/>
    <property type="match status" value="1"/>
</dbReference>
<feature type="domain" description="Non-haem dioxygenase N-terminal" evidence="5">
    <location>
        <begin position="6"/>
        <end position="96"/>
    </location>
</feature>
<dbReference type="InterPro" id="IPR044861">
    <property type="entry name" value="IPNS-like_FE2OG_OXY"/>
</dbReference>